<proteinExistence type="inferred from homology"/>
<evidence type="ECO:0000256" key="13">
    <source>
        <dbReference type="PIRSR" id="PIRSR604385-2"/>
    </source>
</evidence>
<evidence type="ECO:0000256" key="9">
    <source>
        <dbReference type="ARBA" id="ARBA00030162"/>
    </source>
</evidence>
<evidence type="ECO:0000256" key="15">
    <source>
        <dbReference type="SAM" id="Phobius"/>
    </source>
</evidence>
<keyword evidence="15" id="KW-0472">Membrane</keyword>
<keyword evidence="7 13" id="KW-0460">Magnesium</keyword>
<dbReference type="GO" id="GO:0019693">
    <property type="term" value="P:ribose phosphate metabolic process"/>
    <property type="evidence" value="ECO:0007669"/>
    <property type="project" value="TreeGrafter"/>
</dbReference>
<dbReference type="InterPro" id="IPR000086">
    <property type="entry name" value="NUDIX_hydrolase_dom"/>
</dbReference>
<evidence type="ECO:0000256" key="2">
    <source>
        <dbReference type="ARBA" id="ARBA00007482"/>
    </source>
</evidence>
<evidence type="ECO:0000256" key="5">
    <source>
        <dbReference type="ARBA" id="ARBA00022723"/>
    </source>
</evidence>
<feature type="binding site" evidence="13">
    <location>
        <position position="155"/>
    </location>
    <ligand>
        <name>Mg(2+)</name>
        <dbReference type="ChEBI" id="CHEBI:18420"/>
        <label>1</label>
    </ligand>
</feature>
<name>A0A418WCD8_9PROT</name>
<evidence type="ECO:0000256" key="6">
    <source>
        <dbReference type="ARBA" id="ARBA00022801"/>
    </source>
</evidence>
<keyword evidence="6" id="KW-0378">Hydrolase</keyword>
<evidence type="ECO:0000256" key="11">
    <source>
        <dbReference type="ARBA" id="ARBA00033056"/>
    </source>
</evidence>
<dbReference type="Proteomes" id="UP000284605">
    <property type="component" value="Unassembled WGS sequence"/>
</dbReference>
<dbReference type="SUPFAM" id="SSF55811">
    <property type="entry name" value="Nudix"/>
    <property type="match status" value="1"/>
</dbReference>
<dbReference type="GO" id="GO:0046872">
    <property type="term" value="F:metal ion binding"/>
    <property type="evidence" value="ECO:0007669"/>
    <property type="project" value="UniProtKB-KW"/>
</dbReference>
<evidence type="ECO:0000259" key="16">
    <source>
        <dbReference type="PROSITE" id="PS51462"/>
    </source>
</evidence>
<evidence type="ECO:0000256" key="12">
    <source>
        <dbReference type="ARBA" id="ARBA00049546"/>
    </source>
</evidence>
<dbReference type="OrthoDB" id="5292471at2"/>
<evidence type="ECO:0000256" key="3">
    <source>
        <dbReference type="ARBA" id="ARBA00012453"/>
    </source>
</evidence>
<dbReference type="InterPro" id="IPR020084">
    <property type="entry name" value="NUDIX_hydrolase_CS"/>
</dbReference>
<feature type="transmembrane region" description="Helical" evidence="15">
    <location>
        <begin position="167"/>
        <end position="189"/>
    </location>
</feature>
<organism evidence="17 18">
    <name type="scientific">Oleomonas cavernae</name>
    <dbReference type="NCBI Taxonomy" id="2320859"/>
    <lineage>
        <taxon>Bacteria</taxon>
        <taxon>Pseudomonadati</taxon>
        <taxon>Pseudomonadota</taxon>
        <taxon>Alphaproteobacteria</taxon>
        <taxon>Acetobacterales</taxon>
        <taxon>Acetobacteraceae</taxon>
        <taxon>Oleomonas</taxon>
    </lineage>
</organism>
<keyword evidence="5 13" id="KW-0479">Metal-binding</keyword>
<dbReference type="Pfam" id="PF00293">
    <property type="entry name" value="NUDIX"/>
    <property type="match status" value="1"/>
</dbReference>
<dbReference type="GO" id="GO:0019144">
    <property type="term" value="F:ADP-sugar diphosphatase activity"/>
    <property type="evidence" value="ECO:0007669"/>
    <property type="project" value="TreeGrafter"/>
</dbReference>
<dbReference type="AlphaFoldDB" id="A0A418WCD8"/>
<evidence type="ECO:0000256" key="1">
    <source>
        <dbReference type="ARBA" id="ARBA00001946"/>
    </source>
</evidence>
<dbReference type="RefSeq" id="WP_119778321.1">
    <property type="nucleotide sequence ID" value="NZ_QYUK01000011.1"/>
</dbReference>
<feature type="binding site" evidence="13">
    <location>
        <position position="86"/>
    </location>
    <ligand>
        <name>Mg(2+)</name>
        <dbReference type="ChEBI" id="CHEBI:18420"/>
        <label>1</label>
    </ligand>
</feature>
<dbReference type="PROSITE" id="PS00893">
    <property type="entry name" value="NUDIX_BOX"/>
    <property type="match status" value="1"/>
</dbReference>
<dbReference type="InterPro" id="IPR004385">
    <property type="entry name" value="NDP_pyrophosphatase"/>
</dbReference>
<feature type="binding site" evidence="13">
    <location>
        <position position="102"/>
    </location>
    <ligand>
        <name>Mg(2+)</name>
        <dbReference type="ChEBI" id="CHEBI:18420"/>
        <label>1</label>
    </ligand>
</feature>
<evidence type="ECO:0000313" key="17">
    <source>
        <dbReference type="EMBL" id="RJF87685.1"/>
    </source>
</evidence>
<dbReference type="EMBL" id="QYUK01000011">
    <property type="protein sequence ID" value="RJF87685.1"/>
    <property type="molecule type" value="Genomic_DNA"/>
</dbReference>
<evidence type="ECO:0000313" key="18">
    <source>
        <dbReference type="Proteomes" id="UP000284605"/>
    </source>
</evidence>
<comment type="similarity">
    <text evidence="2">Belongs to the Nudix hydrolase family. NudF subfamily.</text>
</comment>
<evidence type="ECO:0000256" key="8">
    <source>
        <dbReference type="ARBA" id="ARBA00025164"/>
    </source>
</evidence>
<dbReference type="PROSITE" id="PS51462">
    <property type="entry name" value="NUDIX"/>
    <property type="match status" value="1"/>
</dbReference>
<keyword evidence="15" id="KW-1133">Transmembrane helix</keyword>
<feature type="short sequence motif" description="Nudix box" evidence="14">
    <location>
        <begin position="87"/>
        <end position="109"/>
    </location>
</feature>
<gene>
    <name evidence="17" type="ORF">D3874_12185</name>
</gene>
<evidence type="ECO:0000256" key="4">
    <source>
        <dbReference type="ARBA" id="ARBA00013297"/>
    </source>
</evidence>
<comment type="caution">
    <text evidence="17">The sequence shown here is derived from an EMBL/GenBank/DDBJ whole genome shotgun (WGS) entry which is preliminary data.</text>
</comment>
<dbReference type="Gene3D" id="3.90.79.10">
    <property type="entry name" value="Nucleoside Triphosphate Pyrophosphohydrolase"/>
    <property type="match status" value="1"/>
</dbReference>
<evidence type="ECO:0000256" key="14">
    <source>
        <dbReference type="PIRSR" id="PIRSR604385-3"/>
    </source>
</evidence>
<dbReference type="PANTHER" id="PTHR11839:SF5">
    <property type="entry name" value="ADP-RIBOSE PYROPHOSPHATASE"/>
    <property type="match status" value="1"/>
</dbReference>
<keyword evidence="18" id="KW-1185">Reference proteome</keyword>
<dbReference type="InterPro" id="IPR015797">
    <property type="entry name" value="NUDIX_hydrolase-like_dom_sf"/>
</dbReference>
<comment type="function">
    <text evidence="8">Acts on ADP-mannose and ADP-glucose as well as ADP-ribose. Prevents glycogen biosynthesis. The reaction catalyzed by this enzyme is a limiting step of the gluconeogenic process.</text>
</comment>
<keyword evidence="15" id="KW-0812">Transmembrane</keyword>
<dbReference type="NCBIfam" id="TIGR00052">
    <property type="entry name" value="nudix-type nucleoside diphosphatase, YffH/AdpP family"/>
    <property type="match status" value="1"/>
</dbReference>
<reference evidence="17 18" key="1">
    <citation type="submission" date="2018-09" db="EMBL/GenBank/DDBJ databases">
        <authorList>
            <person name="Zhu H."/>
        </authorList>
    </citation>
    <scope>NUCLEOTIDE SEQUENCE [LARGE SCALE GENOMIC DNA]</scope>
    <source>
        <strain evidence="17 18">K1W22B-8</strain>
    </source>
</reference>
<dbReference type="EC" id="3.6.1.13" evidence="3"/>
<dbReference type="GO" id="GO:0047631">
    <property type="term" value="F:ADP-ribose diphosphatase activity"/>
    <property type="evidence" value="ECO:0007669"/>
    <property type="project" value="UniProtKB-EC"/>
</dbReference>
<feature type="domain" description="Nudix hydrolase" evidence="16">
    <location>
        <begin position="45"/>
        <end position="184"/>
    </location>
</feature>
<feature type="binding site" evidence="13">
    <location>
        <position position="106"/>
    </location>
    <ligand>
        <name>Mg(2+)</name>
        <dbReference type="ChEBI" id="CHEBI:18420"/>
        <label>1</label>
    </ligand>
</feature>
<dbReference type="PANTHER" id="PTHR11839">
    <property type="entry name" value="UDP/ADP-SUGAR PYROPHOSPHATASE"/>
    <property type="match status" value="1"/>
</dbReference>
<dbReference type="GO" id="GO:0005829">
    <property type="term" value="C:cytosol"/>
    <property type="evidence" value="ECO:0007669"/>
    <property type="project" value="TreeGrafter"/>
</dbReference>
<protein>
    <recommendedName>
        <fullName evidence="4">ADP-ribose pyrophosphatase</fullName>
        <ecNumber evidence="3">3.6.1.13</ecNumber>
    </recommendedName>
    <alternativeName>
        <fullName evidence="9">ADP-ribose diphosphatase</fullName>
    </alternativeName>
    <alternativeName>
        <fullName evidence="11">ADP-ribose phosphohydrolase</fullName>
    </alternativeName>
    <alternativeName>
        <fullName evidence="10">Adenosine diphosphoribose pyrophosphatase</fullName>
    </alternativeName>
</protein>
<evidence type="ECO:0000256" key="7">
    <source>
        <dbReference type="ARBA" id="ARBA00022842"/>
    </source>
</evidence>
<evidence type="ECO:0000256" key="10">
    <source>
        <dbReference type="ARBA" id="ARBA00030308"/>
    </source>
</evidence>
<sequence length="200" mass="21703">MMERTVQILSYETVHKGFYPKSVLRLRHSLFRGGLSAEVSRDVLELGAASVVLPYDPRTDSILLVEQFRIAPYLMDEEPWLLEAIAGRAEDGEAADVAAAREAREEANIELTALARAGIGYPSPGGLKELTTIFVGCCNLAGVDGGVHGAADESEDIRVRVIAVDEALAMAASGTLRALSALVALYWLALHRADLRRRWA</sequence>
<dbReference type="GO" id="GO:0006753">
    <property type="term" value="P:nucleoside phosphate metabolic process"/>
    <property type="evidence" value="ECO:0007669"/>
    <property type="project" value="TreeGrafter"/>
</dbReference>
<accession>A0A418WCD8</accession>
<comment type="catalytic activity">
    <reaction evidence="12">
        <text>ADP-D-ribose + H2O = D-ribose 5-phosphate + AMP + 2 H(+)</text>
        <dbReference type="Rhea" id="RHEA:10412"/>
        <dbReference type="ChEBI" id="CHEBI:15377"/>
        <dbReference type="ChEBI" id="CHEBI:15378"/>
        <dbReference type="ChEBI" id="CHEBI:57967"/>
        <dbReference type="ChEBI" id="CHEBI:78346"/>
        <dbReference type="ChEBI" id="CHEBI:456215"/>
        <dbReference type="EC" id="3.6.1.13"/>
    </reaction>
</comment>
<comment type="cofactor">
    <cofactor evidence="1 13">
        <name>Mg(2+)</name>
        <dbReference type="ChEBI" id="CHEBI:18420"/>
    </cofactor>
</comment>